<reference evidence="1 2" key="1">
    <citation type="submission" date="2020-07" db="EMBL/GenBank/DDBJ databases">
        <title>Spirosoma foliorum sp. nov., isolated from the leaves on the Nejang mountain Korea, Republic of.</title>
        <authorList>
            <person name="Ho H."/>
            <person name="Lee Y.-J."/>
            <person name="Nurcahyanto D.-A."/>
            <person name="Kim S.-G."/>
        </authorList>
    </citation>
    <scope>NUCLEOTIDE SEQUENCE [LARGE SCALE GENOMIC DNA]</scope>
    <source>
        <strain evidence="1 2">PL0136</strain>
    </source>
</reference>
<dbReference type="KEGG" id="sfol:H3H32_22335"/>
<dbReference type="AlphaFoldDB" id="A0A7G5GPC6"/>
<gene>
    <name evidence="1" type="ORF">H3H32_22335</name>
</gene>
<proteinExistence type="predicted"/>
<sequence length="182" mass="20883">MKKAVPFGLFALLLYHMLAYVLACVSVWWQAEQDLSERLLVYRATDSLIEFQLPLKNKPDDAHAIARTTEDGFRYRGHFYDVVSLEIRNDTLFIAGLEIKRKQKAFWQEDLLSFLNDHVDGMANSQKKANKFLKFLLTEYSPNPRAVFCFLTLGNDETGCMPTRQINLSSRSLPVHSPPPEA</sequence>
<dbReference type="RefSeq" id="WP_182457832.1">
    <property type="nucleotide sequence ID" value="NZ_CP059732.1"/>
</dbReference>
<evidence type="ECO:0000313" key="2">
    <source>
        <dbReference type="Proteomes" id="UP000515369"/>
    </source>
</evidence>
<name>A0A7G5GPC6_9BACT</name>
<protein>
    <submittedName>
        <fullName evidence="1">Uncharacterized protein</fullName>
    </submittedName>
</protein>
<organism evidence="1 2">
    <name type="scientific">Spirosoma foliorum</name>
    <dbReference type="NCBI Taxonomy" id="2710596"/>
    <lineage>
        <taxon>Bacteria</taxon>
        <taxon>Pseudomonadati</taxon>
        <taxon>Bacteroidota</taxon>
        <taxon>Cytophagia</taxon>
        <taxon>Cytophagales</taxon>
        <taxon>Cytophagaceae</taxon>
        <taxon>Spirosoma</taxon>
    </lineage>
</organism>
<keyword evidence="2" id="KW-1185">Reference proteome</keyword>
<dbReference type="EMBL" id="CP059732">
    <property type="protein sequence ID" value="QMW00718.1"/>
    <property type="molecule type" value="Genomic_DNA"/>
</dbReference>
<evidence type="ECO:0000313" key="1">
    <source>
        <dbReference type="EMBL" id="QMW00718.1"/>
    </source>
</evidence>
<accession>A0A7G5GPC6</accession>
<dbReference type="Proteomes" id="UP000515369">
    <property type="component" value="Chromosome"/>
</dbReference>